<keyword evidence="1" id="KW-0547">Nucleotide-binding</keyword>
<keyword evidence="2" id="KW-0067">ATP-binding</keyword>
<name>A0A447X5T6_ECOLX</name>
<organism evidence="4 5">
    <name type="scientific">Escherichia coli</name>
    <dbReference type="NCBI Taxonomy" id="562"/>
    <lineage>
        <taxon>Bacteria</taxon>
        <taxon>Pseudomonadati</taxon>
        <taxon>Pseudomonadota</taxon>
        <taxon>Gammaproteobacteria</taxon>
        <taxon>Enterobacterales</taxon>
        <taxon>Enterobacteriaceae</taxon>
        <taxon>Escherichia</taxon>
    </lineage>
</organism>
<evidence type="ECO:0000256" key="3">
    <source>
        <dbReference type="ARBA" id="ARBA00061623"/>
    </source>
</evidence>
<dbReference type="Pfam" id="PF06564">
    <property type="entry name" value="CBP_BcsQ"/>
    <property type="match status" value="1"/>
</dbReference>
<evidence type="ECO:0000256" key="1">
    <source>
        <dbReference type="ARBA" id="ARBA00022741"/>
    </source>
</evidence>
<accession>A0A447X5T6</accession>
<protein>
    <submittedName>
        <fullName evidence="4">Cell division protein</fullName>
    </submittedName>
</protein>
<dbReference type="EMBL" id="LR134238">
    <property type="protein sequence ID" value="VED09153.1"/>
    <property type="molecule type" value="Genomic_DNA"/>
</dbReference>
<dbReference type="GO" id="GO:0051301">
    <property type="term" value="P:cell division"/>
    <property type="evidence" value="ECO:0007669"/>
    <property type="project" value="UniProtKB-KW"/>
</dbReference>
<dbReference type="InterPro" id="IPR027417">
    <property type="entry name" value="P-loop_NTPase"/>
</dbReference>
<dbReference type="GO" id="GO:0005524">
    <property type="term" value="F:ATP binding"/>
    <property type="evidence" value="ECO:0007669"/>
    <property type="project" value="UniProtKB-KW"/>
</dbReference>
<dbReference type="NCBIfam" id="NF007460">
    <property type="entry name" value="PRK10037.1"/>
    <property type="match status" value="1"/>
</dbReference>
<sequence length="251" mass="28126">MNGRTGIAGGAGRRGTTTITAALAWSLQMLGENVLVVDACPDNLLRLSFNVDFTHRQGWARAMLDDQDWRDAGLRYTSQLDLLPFGQLSIEEQENPQHWQTRLSDICSGLQQLKASGRYQWILIDLPRDSSQITHQLLSLCDHSLAIVNVDANCHIRLHQQALPDGAHILINDFRIGSQVQDDIYQLWLQSQRRLLPMLIHRDEAMAECLAAKQPVGEYRSDALAAEEILTLANWCLLNYSGLKTPVGSKS</sequence>
<dbReference type="InterPro" id="IPR050625">
    <property type="entry name" value="ParA/MinD_ATPase"/>
</dbReference>
<dbReference type="GO" id="GO:0005829">
    <property type="term" value="C:cytosol"/>
    <property type="evidence" value="ECO:0007669"/>
    <property type="project" value="TreeGrafter"/>
</dbReference>
<evidence type="ECO:0000313" key="4">
    <source>
        <dbReference type="EMBL" id="VED09153.1"/>
    </source>
</evidence>
<reference evidence="4 5" key="1">
    <citation type="submission" date="2018-12" db="EMBL/GenBank/DDBJ databases">
        <authorList>
            <consortium name="Pathogen Informatics"/>
        </authorList>
    </citation>
    <scope>NUCLEOTIDE SEQUENCE [LARGE SCALE GENOMIC DNA]</scope>
    <source>
        <strain evidence="4 5">NCTC9044</strain>
    </source>
</reference>
<dbReference type="Proteomes" id="UP000271797">
    <property type="component" value="Chromosome"/>
</dbReference>
<comment type="similarity">
    <text evidence="3">Belongs to the BcsQ family.</text>
</comment>
<dbReference type="Gene3D" id="3.40.50.300">
    <property type="entry name" value="P-loop containing nucleotide triphosphate hydrolases"/>
    <property type="match status" value="1"/>
</dbReference>
<proteinExistence type="inferred from homology"/>
<keyword evidence="4" id="KW-0131">Cell cycle</keyword>
<keyword evidence="4" id="KW-0132">Cell division</keyword>
<dbReference type="NCBIfam" id="TIGR03371">
    <property type="entry name" value="cellulose_yhjQ"/>
    <property type="match status" value="1"/>
</dbReference>
<evidence type="ECO:0000313" key="5">
    <source>
        <dbReference type="Proteomes" id="UP000271797"/>
    </source>
</evidence>
<dbReference type="AlphaFoldDB" id="A0A447X5T6"/>
<dbReference type="GO" id="GO:0016887">
    <property type="term" value="F:ATP hydrolysis activity"/>
    <property type="evidence" value="ECO:0007669"/>
    <property type="project" value="TreeGrafter"/>
</dbReference>
<dbReference type="PANTHER" id="PTHR43384:SF4">
    <property type="entry name" value="CELLULOSE BIOSYNTHESIS PROTEIN BCSQ-RELATED"/>
    <property type="match status" value="1"/>
</dbReference>
<dbReference type="FunFam" id="3.40.50.300:FF:000943">
    <property type="entry name" value="Cellulose synthase operon protein YhjQ"/>
    <property type="match status" value="1"/>
</dbReference>
<dbReference type="GO" id="GO:0009898">
    <property type="term" value="C:cytoplasmic side of plasma membrane"/>
    <property type="evidence" value="ECO:0007669"/>
    <property type="project" value="TreeGrafter"/>
</dbReference>
<dbReference type="InterPro" id="IPR017746">
    <property type="entry name" value="Cellulose_synthase_operon_BcsQ"/>
</dbReference>
<evidence type="ECO:0000256" key="2">
    <source>
        <dbReference type="ARBA" id="ARBA00022840"/>
    </source>
</evidence>
<dbReference type="GO" id="GO:0051782">
    <property type="term" value="P:negative regulation of cell division"/>
    <property type="evidence" value="ECO:0007669"/>
    <property type="project" value="TreeGrafter"/>
</dbReference>
<dbReference type="SUPFAM" id="SSF52540">
    <property type="entry name" value="P-loop containing nucleoside triphosphate hydrolases"/>
    <property type="match status" value="1"/>
</dbReference>
<gene>
    <name evidence="4" type="ORF">NCTC9044_01685</name>
</gene>
<dbReference type="PANTHER" id="PTHR43384">
    <property type="entry name" value="SEPTUM SITE-DETERMINING PROTEIN MIND HOMOLOG, CHLOROPLASTIC-RELATED"/>
    <property type="match status" value="1"/>
</dbReference>